<dbReference type="InterPro" id="IPR038731">
    <property type="entry name" value="RgtA/B/C-like"/>
</dbReference>
<evidence type="ECO:0000259" key="9">
    <source>
        <dbReference type="Pfam" id="PF13231"/>
    </source>
</evidence>
<comment type="subcellular location">
    <subcellularLocation>
        <location evidence="1">Cell membrane</location>
        <topology evidence="1">Multi-pass membrane protein</topology>
    </subcellularLocation>
</comment>
<accession>A0ABN3DXX6</accession>
<reference evidence="10 11" key="1">
    <citation type="journal article" date="2019" name="Int. J. Syst. Evol. Microbiol.">
        <title>The Global Catalogue of Microorganisms (GCM) 10K type strain sequencing project: providing services to taxonomists for standard genome sequencing and annotation.</title>
        <authorList>
            <consortium name="The Broad Institute Genomics Platform"/>
            <consortium name="The Broad Institute Genome Sequencing Center for Infectious Disease"/>
            <person name="Wu L."/>
            <person name="Ma J."/>
        </authorList>
    </citation>
    <scope>NUCLEOTIDE SEQUENCE [LARGE SCALE GENOMIC DNA]</scope>
    <source>
        <strain evidence="10 11">JCM 7356</strain>
    </source>
</reference>
<dbReference type="Proteomes" id="UP001500305">
    <property type="component" value="Unassembled WGS sequence"/>
</dbReference>
<evidence type="ECO:0000256" key="2">
    <source>
        <dbReference type="ARBA" id="ARBA00022475"/>
    </source>
</evidence>
<comment type="caution">
    <text evidence="10">The sequence shown here is derived from an EMBL/GenBank/DDBJ whole genome shotgun (WGS) entry which is preliminary data.</text>
</comment>
<evidence type="ECO:0000256" key="6">
    <source>
        <dbReference type="ARBA" id="ARBA00022989"/>
    </source>
</evidence>
<feature type="transmembrane region" description="Helical" evidence="8">
    <location>
        <begin position="272"/>
        <end position="290"/>
    </location>
</feature>
<gene>
    <name evidence="10" type="ORF">GCM10010430_26090</name>
</gene>
<feature type="transmembrane region" description="Helical" evidence="8">
    <location>
        <begin position="114"/>
        <end position="132"/>
    </location>
</feature>
<dbReference type="InterPro" id="IPR050297">
    <property type="entry name" value="LipidA_mod_glycosyltrf_83"/>
</dbReference>
<keyword evidence="2" id="KW-1003">Cell membrane</keyword>
<name>A0ABN3DXX6_9ACTN</name>
<keyword evidence="11" id="KW-1185">Reference proteome</keyword>
<sequence>MTTDKTATPERGWPVLLPPALLTLLLGFWGVERGGSIWRDEVVSYQVAHRSLPEIWRLLHEIDAVHGLHYLLLNTVFRLWDGGLPALRLPSVLAMALAAGALAETGRRLAGRRAGLLAGLVFALVPAVQQYAQEGRSYASVCAAVVLGSLLLVRAWQRPTARAWTAYGAVMLIGALLHEFAVLAMAAHALTLCWGRAGRRVWAGWAVAAAAVLAGVLPLSLISRAQADQVAWITTPGWSDVWAPALTSAVGALCACLRQPAAPGAPCRARALALPLLVLPPAALILVSFLDPLYVDRYVVFSYAGLALLLGLALDRAWARLPRALTEWPVPGRPVVASLALTVLVLAPLPLERGLRTPQSRPNDVAAAARAARDLGRPGDAVLFVPGARREAALYDPAAFAGLRDLALARTGADSGTINGVETGPERIRAAVAAQRRVVLVTDPRPRAGASARDQAKLAALAARFTPCRTRAIHGITVTLYTVRGACG</sequence>
<dbReference type="Pfam" id="PF13231">
    <property type="entry name" value="PMT_2"/>
    <property type="match status" value="1"/>
</dbReference>
<evidence type="ECO:0000313" key="11">
    <source>
        <dbReference type="Proteomes" id="UP001500305"/>
    </source>
</evidence>
<feature type="transmembrane region" description="Helical" evidence="8">
    <location>
        <begin position="12"/>
        <end position="31"/>
    </location>
</feature>
<keyword evidence="3" id="KW-0328">Glycosyltransferase</keyword>
<dbReference type="EMBL" id="BAAATR010000009">
    <property type="protein sequence ID" value="GAA2243195.1"/>
    <property type="molecule type" value="Genomic_DNA"/>
</dbReference>
<evidence type="ECO:0000313" key="10">
    <source>
        <dbReference type="EMBL" id="GAA2243195.1"/>
    </source>
</evidence>
<keyword evidence="7 8" id="KW-0472">Membrane</keyword>
<dbReference type="PANTHER" id="PTHR33908:SF3">
    <property type="entry name" value="UNDECAPRENYL PHOSPHATE-ALPHA-4-AMINO-4-DEOXY-L-ARABINOSE ARABINOSYL TRANSFERASE"/>
    <property type="match status" value="1"/>
</dbReference>
<feature type="transmembrane region" description="Helical" evidence="8">
    <location>
        <begin position="202"/>
        <end position="221"/>
    </location>
</feature>
<feature type="transmembrane region" description="Helical" evidence="8">
    <location>
        <begin position="138"/>
        <end position="156"/>
    </location>
</feature>
<feature type="transmembrane region" description="Helical" evidence="8">
    <location>
        <begin position="297"/>
        <end position="314"/>
    </location>
</feature>
<evidence type="ECO:0000256" key="8">
    <source>
        <dbReference type="SAM" id="Phobius"/>
    </source>
</evidence>
<evidence type="ECO:0000256" key="1">
    <source>
        <dbReference type="ARBA" id="ARBA00004651"/>
    </source>
</evidence>
<feature type="transmembrane region" description="Helical" evidence="8">
    <location>
        <begin position="168"/>
        <end position="190"/>
    </location>
</feature>
<keyword evidence="4" id="KW-0808">Transferase</keyword>
<keyword evidence="5 8" id="KW-0812">Transmembrane</keyword>
<evidence type="ECO:0000256" key="3">
    <source>
        <dbReference type="ARBA" id="ARBA00022676"/>
    </source>
</evidence>
<protein>
    <submittedName>
        <fullName evidence="10">Glycosyltransferase family 39 protein</fullName>
    </submittedName>
</protein>
<organism evidence="10 11">
    <name type="scientific">Kitasatospora cystarginea</name>
    <dbReference type="NCBI Taxonomy" id="58350"/>
    <lineage>
        <taxon>Bacteria</taxon>
        <taxon>Bacillati</taxon>
        <taxon>Actinomycetota</taxon>
        <taxon>Actinomycetes</taxon>
        <taxon>Kitasatosporales</taxon>
        <taxon>Streptomycetaceae</taxon>
        <taxon>Kitasatospora</taxon>
    </lineage>
</organism>
<keyword evidence="6 8" id="KW-1133">Transmembrane helix</keyword>
<proteinExistence type="predicted"/>
<feature type="transmembrane region" description="Helical" evidence="8">
    <location>
        <begin position="82"/>
        <end position="102"/>
    </location>
</feature>
<dbReference type="PANTHER" id="PTHR33908">
    <property type="entry name" value="MANNOSYLTRANSFERASE YKCB-RELATED"/>
    <property type="match status" value="1"/>
</dbReference>
<evidence type="ECO:0000256" key="5">
    <source>
        <dbReference type="ARBA" id="ARBA00022692"/>
    </source>
</evidence>
<evidence type="ECO:0000256" key="7">
    <source>
        <dbReference type="ARBA" id="ARBA00023136"/>
    </source>
</evidence>
<evidence type="ECO:0000256" key="4">
    <source>
        <dbReference type="ARBA" id="ARBA00022679"/>
    </source>
</evidence>
<feature type="domain" description="Glycosyltransferase RgtA/B/C/D-like" evidence="9">
    <location>
        <begin position="71"/>
        <end position="216"/>
    </location>
</feature>